<keyword evidence="12" id="KW-1185">Reference proteome</keyword>
<dbReference type="GO" id="GO:0005524">
    <property type="term" value="F:ATP binding"/>
    <property type="evidence" value="ECO:0007669"/>
    <property type="project" value="UniProtKB-UniRule"/>
</dbReference>
<dbReference type="OrthoDB" id="3679634at2"/>
<gene>
    <name evidence="11" type="ORF">BBK14_05565</name>
</gene>
<evidence type="ECO:0000256" key="7">
    <source>
        <dbReference type="PROSITE-ProRule" id="PRU10141"/>
    </source>
</evidence>
<accession>A0A1S1PST4</accession>
<evidence type="ECO:0000256" key="3">
    <source>
        <dbReference type="ARBA" id="ARBA00022679"/>
    </source>
</evidence>
<dbReference type="PROSITE" id="PS50011">
    <property type="entry name" value="PROTEIN_KINASE_DOM"/>
    <property type="match status" value="1"/>
</dbReference>
<keyword evidence="6 7" id="KW-0067">ATP-binding</keyword>
<feature type="region of interest" description="Disordered" evidence="8">
    <location>
        <begin position="300"/>
        <end position="354"/>
    </location>
</feature>
<dbReference type="SMART" id="SM00220">
    <property type="entry name" value="S_TKc"/>
    <property type="match status" value="1"/>
</dbReference>
<evidence type="ECO:0000256" key="1">
    <source>
        <dbReference type="ARBA" id="ARBA00012513"/>
    </source>
</evidence>
<feature type="compositionally biased region" description="Pro residues" evidence="8">
    <location>
        <begin position="344"/>
        <end position="354"/>
    </location>
</feature>
<dbReference type="InterPro" id="IPR008271">
    <property type="entry name" value="Ser/Thr_kinase_AS"/>
</dbReference>
<keyword evidence="3" id="KW-0808">Transferase</keyword>
<dbReference type="InterPro" id="IPR000719">
    <property type="entry name" value="Prot_kinase_dom"/>
</dbReference>
<keyword evidence="9" id="KW-1133">Transmembrane helix</keyword>
<evidence type="ECO:0000313" key="11">
    <source>
        <dbReference type="EMBL" id="OHV24329.1"/>
    </source>
</evidence>
<name>A0A1S1PST4_9ACTN</name>
<reference evidence="12" key="1">
    <citation type="submission" date="2016-07" db="EMBL/GenBank/DDBJ databases">
        <title>Frankia sp. NRRL B-16219 Genome sequencing.</title>
        <authorList>
            <person name="Ghodhbane-Gtari F."/>
            <person name="Swanson E."/>
            <person name="Gueddou A."/>
            <person name="Louati M."/>
            <person name="Nouioui I."/>
            <person name="Hezbri K."/>
            <person name="Abebe-Akele F."/>
            <person name="Simpson S."/>
            <person name="Morris K."/>
            <person name="Thomas K."/>
            <person name="Gtari M."/>
            <person name="Tisa L.S."/>
        </authorList>
    </citation>
    <scope>NUCLEOTIDE SEQUENCE [LARGE SCALE GENOMIC DNA]</scope>
    <source>
        <strain evidence="12">NRRL B-16219</strain>
    </source>
</reference>
<evidence type="ECO:0000313" key="12">
    <source>
        <dbReference type="Proteomes" id="UP000179769"/>
    </source>
</evidence>
<comment type="caution">
    <text evidence="11">The sequence shown here is derived from an EMBL/GenBank/DDBJ whole genome shotgun (WGS) entry which is preliminary data.</text>
</comment>
<keyword evidence="4 7" id="KW-0547">Nucleotide-binding</keyword>
<dbReference type="RefSeq" id="WP_071065513.1">
    <property type="nucleotide sequence ID" value="NZ_MAXA01000235.1"/>
</dbReference>
<sequence>MPRDGGSSGPGPAEMIGSTGSIVAGRVVAGRYRLIECVGAGSMGMVWRALDVLLRAEVAVKAIWIGGRAGAPGPDGADPQRLAAAVREARNAAQLRANPHVVSVTDVIQDGGLPWIVMELVAATSLDTAVRRGGPLPPRRVAEIGLAVLDALTAGQRVGLLHRDVKPSNILLADDGRVLLTDFGIATNVADTTDAGASGSAGTPAYLAPERITRGPASLAADLFSLGATLYFAAGGIPPFARETVPLTLGAVLHVDPPALTDTDALWPAIGGLLVKNPQARLSAEGAEVLLTRVLRLVPGEPDNAATRPSTTRPSTTRPPTEPPAARPARRQTAAPPMAGSAPRPVPPVPPVRPVPAPWPVPLPDGPRRRRPLVALAAGVGLVLVLVAAGLLWAARDERPPSTAGPPPAADLLPAGMAGTWVGSVTQGPIEFGVEVVLRRGGIGEIVGDSDYPTDGCAARLRLLEAGADRVTVQERLFRSGALCRGAERLVLALRPDGRLAYTFPATNINSTGTGVLTRR</sequence>
<dbReference type="Proteomes" id="UP000179769">
    <property type="component" value="Unassembled WGS sequence"/>
</dbReference>
<dbReference type="AlphaFoldDB" id="A0A1S1PST4"/>
<keyword evidence="2 11" id="KW-0723">Serine/threonine-protein kinase</keyword>
<dbReference type="CDD" id="cd14014">
    <property type="entry name" value="STKc_PknB_like"/>
    <property type="match status" value="1"/>
</dbReference>
<evidence type="ECO:0000256" key="5">
    <source>
        <dbReference type="ARBA" id="ARBA00022777"/>
    </source>
</evidence>
<evidence type="ECO:0000256" key="6">
    <source>
        <dbReference type="ARBA" id="ARBA00022840"/>
    </source>
</evidence>
<feature type="transmembrane region" description="Helical" evidence="9">
    <location>
        <begin position="373"/>
        <end position="395"/>
    </location>
</feature>
<keyword evidence="9" id="KW-0812">Transmembrane</keyword>
<proteinExistence type="predicted"/>
<protein>
    <recommendedName>
        <fullName evidence="1">non-specific serine/threonine protein kinase</fullName>
        <ecNumber evidence="1">2.7.11.1</ecNumber>
    </recommendedName>
</protein>
<dbReference type="SUPFAM" id="SSF56112">
    <property type="entry name" value="Protein kinase-like (PK-like)"/>
    <property type="match status" value="1"/>
</dbReference>
<dbReference type="Gene3D" id="1.10.510.10">
    <property type="entry name" value="Transferase(Phosphotransferase) domain 1"/>
    <property type="match status" value="1"/>
</dbReference>
<dbReference type="InterPro" id="IPR017441">
    <property type="entry name" value="Protein_kinase_ATP_BS"/>
</dbReference>
<feature type="domain" description="Protein kinase" evidence="10">
    <location>
        <begin position="32"/>
        <end position="291"/>
    </location>
</feature>
<keyword evidence="5 11" id="KW-0418">Kinase</keyword>
<keyword evidence="9" id="KW-0472">Membrane</keyword>
<organism evidence="11 12">
    <name type="scientific">Parafrankia soli</name>
    <dbReference type="NCBI Taxonomy" id="2599596"/>
    <lineage>
        <taxon>Bacteria</taxon>
        <taxon>Bacillati</taxon>
        <taxon>Actinomycetota</taxon>
        <taxon>Actinomycetes</taxon>
        <taxon>Frankiales</taxon>
        <taxon>Frankiaceae</taxon>
        <taxon>Parafrankia</taxon>
    </lineage>
</organism>
<dbReference type="EC" id="2.7.11.1" evidence="1"/>
<dbReference type="Gene3D" id="3.30.200.20">
    <property type="entry name" value="Phosphorylase Kinase, domain 1"/>
    <property type="match status" value="1"/>
</dbReference>
<evidence type="ECO:0000256" key="9">
    <source>
        <dbReference type="SAM" id="Phobius"/>
    </source>
</evidence>
<dbReference type="PANTHER" id="PTHR43289">
    <property type="entry name" value="MITOGEN-ACTIVATED PROTEIN KINASE KINASE KINASE 20-RELATED"/>
    <property type="match status" value="1"/>
</dbReference>
<evidence type="ECO:0000256" key="2">
    <source>
        <dbReference type="ARBA" id="ARBA00022527"/>
    </source>
</evidence>
<evidence type="ECO:0000259" key="10">
    <source>
        <dbReference type="PROSITE" id="PS50011"/>
    </source>
</evidence>
<dbReference type="PROSITE" id="PS00107">
    <property type="entry name" value="PROTEIN_KINASE_ATP"/>
    <property type="match status" value="1"/>
</dbReference>
<dbReference type="PANTHER" id="PTHR43289:SF6">
    <property type="entry name" value="SERINE_THREONINE-PROTEIN KINASE NEKL-3"/>
    <property type="match status" value="1"/>
</dbReference>
<dbReference type="GO" id="GO:0004674">
    <property type="term" value="F:protein serine/threonine kinase activity"/>
    <property type="evidence" value="ECO:0007669"/>
    <property type="project" value="UniProtKB-KW"/>
</dbReference>
<evidence type="ECO:0000256" key="4">
    <source>
        <dbReference type="ARBA" id="ARBA00022741"/>
    </source>
</evidence>
<dbReference type="PROSITE" id="PS00108">
    <property type="entry name" value="PROTEIN_KINASE_ST"/>
    <property type="match status" value="1"/>
</dbReference>
<dbReference type="Pfam" id="PF00069">
    <property type="entry name" value="Pkinase"/>
    <property type="match status" value="1"/>
</dbReference>
<feature type="binding site" evidence="7">
    <location>
        <position position="61"/>
    </location>
    <ligand>
        <name>ATP</name>
        <dbReference type="ChEBI" id="CHEBI:30616"/>
    </ligand>
</feature>
<dbReference type="InterPro" id="IPR011009">
    <property type="entry name" value="Kinase-like_dom_sf"/>
</dbReference>
<evidence type="ECO:0000256" key="8">
    <source>
        <dbReference type="SAM" id="MobiDB-lite"/>
    </source>
</evidence>
<dbReference type="EMBL" id="MAXA01000235">
    <property type="protein sequence ID" value="OHV24329.1"/>
    <property type="molecule type" value="Genomic_DNA"/>
</dbReference>
<feature type="compositionally biased region" description="Low complexity" evidence="8">
    <location>
        <begin position="305"/>
        <end position="319"/>
    </location>
</feature>